<protein>
    <submittedName>
        <fullName evidence="3">Ureidoglycolate dehydrogenase (NAD+)</fullName>
    </submittedName>
</protein>
<dbReference type="SUPFAM" id="SSF89733">
    <property type="entry name" value="L-sulfolactate dehydrogenase-like"/>
    <property type="match status" value="1"/>
</dbReference>
<comment type="similarity">
    <text evidence="1">Belongs to the LDH2/MDH2 oxidoreductase family.</text>
</comment>
<dbReference type="NCBIfam" id="NF011599">
    <property type="entry name" value="PRK15025.1"/>
    <property type="match status" value="1"/>
</dbReference>
<evidence type="ECO:0000313" key="4">
    <source>
        <dbReference type="Proteomes" id="UP000192738"/>
    </source>
</evidence>
<dbReference type="Proteomes" id="UP000192738">
    <property type="component" value="Unassembled WGS sequence"/>
</dbReference>
<dbReference type="STRING" id="112901.SAMN04488500_11739"/>
<dbReference type="GO" id="GO:0016491">
    <property type="term" value="F:oxidoreductase activity"/>
    <property type="evidence" value="ECO:0007669"/>
    <property type="project" value="UniProtKB-KW"/>
</dbReference>
<dbReference type="Pfam" id="PF02615">
    <property type="entry name" value="Ldh_2"/>
    <property type="match status" value="1"/>
</dbReference>
<reference evidence="3 4" key="1">
    <citation type="submission" date="2017-04" db="EMBL/GenBank/DDBJ databases">
        <authorList>
            <person name="Afonso C.L."/>
            <person name="Miller P.J."/>
            <person name="Scott M.A."/>
            <person name="Spackman E."/>
            <person name="Goraichik I."/>
            <person name="Dimitrov K.M."/>
            <person name="Suarez D.L."/>
            <person name="Swayne D.E."/>
        </authorList>
    </citation>
    <scope>NUCLEOTIDE SEQUENCE [LARGE SCALE GENOMIC DNA]</scope>
    <source>
        <strain evidence="3 4">DSM 5090</strain>
    </source>
</reference>
<dbReference type="Gene3D" id="3.30.1370.60">
    <property type="entry name" value="Hypothetical oxidoreductase yiak, domain 2"/>
    <property type="match status" value="1"/>
</dbReference>
<evidence type="ECO:0000313" key="3">
    <source>
        <dbReference type="EMBL" id="SMC99296.1"/>
    </source>
</evidence>
<keyword evidence="4" id="KW-1185">Reference proteome</keyword>
<dbReference type="PANTHER" id="PTHR11091:SF0">
    <property type="entry name" value="MALATE DEHYDROGENASE"/>
    <property type="match status" value="1"/>
</dbReference>
<dbReference type="EMBL" id="FWXI01000017">
    <property type="protein sequence ID" value="SMC99296.1"/>
    <property type="molecule type" value="Genomic_DNA"/>
</dbReference>
<dbReference type="PANTHER" id="PTHR11091">
    <property type="entry name" value="OXIDOREDUCTASE-RELATED"/>
    <property type="match status" value="1"/>
</dbReference>
<proteinExistence type="inferred from homology"/>
<organism evidence="3 4">
    <name type="scientific">Sporomusa malonica</name>
    <dbReference type="NCBI Taxonomy" id="112901"/>
    <lineage>
        <taxon>Bacteria</taxon>
        <taxon>Bacillati</taxon>
        <taxon>Bacillota</taxon>
        <taxon>Negativicutes</taxon>
        <taxon>Selenomonadales</taxon>
        <taxon>Sporomusaceae</taxon>
        <taxon>Sporomusa</taxon>
    </lineage>
</organism>
<dbReference type="NCBIfam" id="TIGR03175">
    <property type="entry name" value="AllD"/>
    <property type="match status" value="1"/>
</dbReference>
<dbReference type="InterPro" id="IPR017590">
    <property type="entry name" value="Ureidoglycolate_dehydrogenase"/>
</dbReference>
<dbReference type="InterPro" id="IPR036111">
    <property type="entry name" value="Mal/L-sulfo/L-lacto_DH-like_sf"/>
</dbReference>
<dbReference type="OrthoDB" id="9769447at2"/>
<dbReference type="RefSeq" id="WP_084577208.1">
    <property type="nucleotide sequence ID" value="NZ_CP155572.1"/>
</dbReference>
<keyword evidence="2" id="KW-0560">Oxidoreductase</keyword>
<dbReference type="InterPro" id="IPR003767">
    <property type="entry name" value="Malate/L-lactate_DH-like"/>
</dbReference>
<dbReference type="InterPro" id="IPR043143">
    <property type="entry name" value="Mal/L-sulf/L-lact_DH-like_NADP"/>
</dbReference>
<gene>
    <name evidence="3" type="ORF">SAMN04488500_11739</name>
</gene>
<dbReference type="Gene3D" id="1.10.1530.10">
    <property type="match status" value="1"/>
</dbReference>
<accession>A0A1W2DQE7</accession>
<dbReference type="InterPro" id="IPR043144">
    <property type="entry name" value="Mal/L-sulf/L-lact_DH-like_ah"/>
</dbReference>
<evidence type="ECO:0000256" key="1">
    <source>
        <dbReference type="ARBA" id="ARBA00006056"/>
    </source>
</evidence>
<name>A0A1W2DQE7_9FIRM</name>
<sequence length="349" mass="37674">MRISRAELKELMKRKFCRAGLKDDHADIVADVLVHADARGVHSHGAMRVEYYAERISKGGTNTNPNFTFTKTGPCSAVFEGDNAAGHVGAKLGMDEAIKMAKETGVAIVGVRSIGHSGALSYYVQQAAREKLIGISLCQSDPMAVPYGGAEPFYGTHPIALGAPGSDGRMITIDMATTIGAWGRILHARSKNEQIPDDWAVDENGVPTTDPYKVNALVHIAGAKGYGLAMMVDILSGVLLGLPYGNKVTSMYHDLSEGRNLGQLHIVIDPAYFTSAESFLQNITNTMNDINNLKPATGFAQVMYPGQSSASREEAYERDGIEIVDDIYNYLISDVIHNNAYDNKGAFAK</sequence>
<dbReference type="AlphaFoldDB" id="A0A1W2DQE7"/>
<evidence type="ECO:0000256" key="2">
    <source>
        <dbReference type="ARBA" id="ARBA00023002"/>
    </source>
</evidence>